<comment type="pathway">
    <text evidence="1 4">Carotenoid biosynthesis.</text>
</comment>
<evidence type="ECO:0000313" key="6">
    <source>
        <dbReference type="EMBL" id="BDP41139.1"/>
    </source>
</evidence>
<evidence type="ECO:0000313" key="7">
    <source>
        <dbReference type="Proteomes" id="UP001064971"/>
    </source>
</evidence>
<keyword evidence="7" id="KW-1185">Reference proteome</keyword>
<evidence type="ECO:0000256" key="2">
    <source>
        <dbReference type="ARBA" id="ARBA00022746"/>
    </source>
</evidence>
<dbReference type="Gene3D" id="3.50.50.60">
    <property type="entry name" value="FAD/NAD(P)-binding domain"/>
    <property type="match status" value="2"/>
</dbReference>
<organism evidence="6 7">
    <name type="scientific">Deinococcus aetherius</name>
    <dbReference type="NCBI Taxonomy" id="200252"/>
    <lineage>
        <taxon>Bacteria</taxon>
        <taxon>Thermotogati</taxon>
        <taxon>Deinococcota</taxon>
        <taxon>Deinococci</taxon>
        <taxon>Deinococcales</taxon>
        <taxon>Deinococcaceae</taxon>
        <taxon>Deinococcus</taxon>
    </lineage>
</organism>
<dbReference type="InterPro" id="IPR014105">
    <property type="entry name" value="Carotenoid/retinoid_OxRdtase"/>
</dbReference>
<proteinExistence type="inferred from homology"/>
<dbReference type="Proteomes" id="UP001064971">
    <property type="component" value="Chromosome"/>
</dbReference>
<keyword evidence="3 4" id="KW-0560">Oxidoreductase</keyword>
<gene>
    <name evidence="6" type="ORF">DAETH_11080</name>
</gene>
<dbReference type="Pfam" id="PF01593">
    <property type="entry name" value="Amino_oxidase"/>
    <property type="match status" value="1"/>
</dbReference>
<keyword evidence="2 4" id="KW-0125">Carotenoid biosynthesis</keyword>
<dbReference type="PANTHER" id="PTHR43734">
    <property type="entry name" value="PHYTOENE DESATURASE"/>
    <property type="match status" value="1"/>
</dbReference>
<dbReference type="NCBIfam" id="TIGR02734">
    <property type="entry name" value="crtI_fam"/>
    <property type="match status" value="1"/>
</dbReference>
<reference evidence="6" key="1">
    <citation type="submission" date="2022-07" db="EMBL/GenBank/DDBJ databases">
        <title>Complete Genome Sequence of the Radioresistant Bacterium Deinococcus aetherius ST0316, Isolated from the Air Dust collected in Lower Stratosphere above Japan.</title>
        <authorList>
            <person name="Satoh K."/>
            <person name="Hagiwara K."/>
            <person name="Katsumata K."/>
            <person name="Kubo A."/>
            <person name="Yokobori S."/>
            <person name="Yamagishi A."/>
            <person name="Oono Y."/>
            <person name="Narumi I."/>
        </authorList>
    </citation>
    <scope>NUCLEOTIDE SEQUENCE</scope>
    <source>
        <strain evidence="6">ST0316</strain>
    </source>
</reference>
<feature type="domain" description="Amine oxidase" evidence="5">
    <location>
        <begin position="17"/>
        <end position="534"/>
    </location>
</feature>
<protein>
    <submittedName>
        <fullName evidence="6">Phytoene dehydrogenase</fullName>
    </submittedName>
</protein>
<evidence type="ECO:0000259" key="5">
    <source>
        <dbReference type="Pfam" id="PF01593"/>
    </source>
</evidence>
<sequence length="556" mass="61991">MSHTKRKTALIIGSGFGGLSLGIRLQSLGFDTTILEKLDAPGGRAYQKRTQGGYVFDMGPTVITVPHFIEELFALERDKGMLAEPDYPEHVLTGERVREGESGGPRTREYVRLVPILPFYRIYFDDGTFFDYDGDPESTRRQIQVLAPGDLAGYERFHADAEAIFKRGFLELGYTHFGDLPTMLRVVPDLLKLDAVRTLFSFTSRYFESPKLRQVFSFEPLLVGGNPLSVPAIYAMIHFVEKTWGIHYAMGGTGELVRAFVRKFEELGGRIRYGAEVEEVLVTDDRGRPVRRPVGKRVARGVRLTGGEELSADLVVSNGDWANTYLKMVPPQARLVNTDLRVRAAKQSMSLLVVYFGFRDDGQPLDLRHHNIILGPRYEELLREIFGDRVLGVDFSQYLHVPTLTDPSLAPPGHHAAYTLIPVPHNGSGLNWEVEGPRLVERVFDFLEERGYIPGLRARLTHREFITPDYFEGTLGAYLGNAFGPEPILAQSAYFRPHNRSEDVRNLYLVGAGAQPGGGTPSVMMSAKMTARLIAHDFGIHPEIRDGVPEGAGAAD</sequence>
<dbReference type="InterPro" id="IPR036188">
    <property type="entry name" value="FAD/NAD-bd_sf"/>
</dbReference>
<evidence type="ECO:0000256" key="4">
    <source>
        <dbReference type="RuleBase" id="RU362075"/>
    </source>
</evidence>
<dbReference type="InterPro" id="IPR002937">
    <property type="entry name" value="Amino_oxidase"/>
</dbReference>
<dbReference type="PANTHER" id="PTHR43734:SF3">
    <property type="entry name" value="B-CAROTENE KETOLASE"/>
    <property type="match status" value="1"/>
</dbReference>
<dbReference type="RefSeq" id="WP_264776922.1">
    <property type="nucleotide sequence ID" value="NZ_AP026560.1"/>
</dbReference>
<accession>A0ABM8ABM9</accession>
<evidence type="ECO:0000256" key="1">
    <source>
        <dbReference type="ARBA" id="ARBA00004829"/>
    </source>
</evidence>
<evidence type="ECO:0000256" key="3">
    <source>
        <dbReference type="ARBA" id="ARBA00023002"/>
    </source>
</evidence>
<dbReference type="EMBL" id="AP026560">
    <property type="protein sequence ID" value="BDP41139.1"/>
    <property type="molecule type" value="Genomic_DNA"/>
</dbReference>
<dbReference type="SUPFAM" id="SSF51905">
    <property type="entry name" value="FAD/NAD(P)-binding domain"/>
    <property type="match status" value="1"/>
</dbReference>
<name>A0ABM8ABM9_9DEIO</name>
<comment type="similarity">
    <text evidence="4">Belongs to the carotenoid/retinoid oxidoreductase family.</text>
</comment>